<sequence>MNIDLLLPKNALADAQYIYGLCIYPTSYGKDGFIKIDYVNDLYYLYDANDKQIKGLQQVYGDRVIVLQRLEPGDEQIYLRLEEGKAGKLVETPVYTDSWGKPMWDEFRF</sequence>
<organism evidence="1">
    <name type="scientific">Veillonella ratti</name>
    <dbReference type="NCBI Taxonomy" id="103892"/>
    <lineage>
        <taxon>Bacteria</taxon>
        <taxon>Bacillati</taxon>
        <taxon>Bacillota</taxon>
        <taxon>Negativicutes</taxon>
        <taxon>Veillonellales</taxon>
        <taxon>Veillonellaceae</taxon>
        <taxon>Veillonella</taxon>
    </lineage>
</organism>
<dbReference type="AlphaFoldDB" id="A0A6N3EV36"/>
<protein>
    <submittedName>
        <fullName evidence="1">Uncharacterized protein</fullName>
    </submittedName>
</protein>
<dbReference type="RefSeq" id="WP_156705602.1">
    <property type="nucleotide sequence ID" value="NZ_CACRUX010000088.1"/>
</dbReference>
<proteinExistence type="predicted"/>
<dbReference type="EMBL" id="CACRUX010000088">
    <property type="protein sequence ID" value="VYU44195.1"/>
    <property type="molecule type" value="Genomic_DNA"/>
</dbReference>
<accession>A0A6N3EV36</accession>
<reference evidence="1" key="1">
    <citation type="submission" date="2019-11" db="EMBL/GenBank/DDBJ databases">
        <authorList>
            <person name="Feng L."/>
        </authorList>
    </citation>
    <scope>NUCLEOTIDE SEQUENCE</scope>
    <source>
        <strain evidence="1">VrattiLFYP33</strain>
    </source>
</reference>
<name>A0A6N3EV36_9FIRM</name>
<evidence type="ECO:0000313" key="1">
    <source>
        <dbReference type="EMBL" id="VYU44195.1"/>
    </source>
</evidence>
<gene>
    <name evidence="1" type="ORF">VRLFYP33_02058</name>
</gene>